<proteinExistence type="predicted"/>
<evidence type="ECO:0000313" key="1">
    <source>
        <dbReference type="EMBL" id="KAG0415723.1"/>
    </source>
</evidence>
<comment type="caution">
    <text evidence="1">The sequence shown here is derived from an EMBL/GenBank/DDBJ whole genome shotgun (WGS) entry which is preliminary data.</text>
</comment>
<feature type="non-terminal residue" evidence="1">
    <location>
        <position position="52"/>
    </location>
</feature>
<name>A0AC60P8E3_IXOPE</name>
<sequence>MLLNAQLKKLCKEIKARFIDLSRDLKAKDVMERDRLHYKEDGVPNVVNKIRA</sequence>
<dbReference type="EMBL" id="JABSTQ010011037">
    <property type="protein sequence ID" value="KAG0415723.1"/>
    <property type="molecule type" value="Genomic_DNA"/>
</dbReference>
<accession>A0AC60P8E3</accession>
<organism evidence="1 2">
    <name type="scientific">Ixodes persulcatus</name>
    <name type="common">Taiga tick</name>
    <dbReference type="NCBI Taxonomy" id="34615"/>
    <lineage>
        <taxon>Eukaryota</taxon>
        <taxon>Metazoa</taxon>
        <taxon>Ecdysozoa</taxon>
        <taxon>Arthropoda</taxon>
        <taxon>Chelicerata</taxon>
        <taxon>Arachnida</taxon>
        <taxon>Acari</taxon>
        <taxon>Parasitiformes</taxon>
        <taxon>Ixodida</taxon>
        <taxon>Ixodoidea</taxon>
        <taxon>Ixodidae</taxon>
        <taxon>Ixodinae</taxon>
        <taxon>Ixodes</taxon>
    </lineage>
</organism>
<keyword evidence="2" id="KW-1185">Reference proteome</keyword>
<dbReference type="Proteomes" id="UP000805193">
    <property type="component" value="Unassembled WGS sequence"/>
</dbReference>
<evidence type="ECO:0000313" key="2">
    <source>
        <dbReference type="Proteomes" id="UP000805193"/>
    </source>
</evidence>
<protein>
    <submittedName>
        <fullName evidence="1">Uncharacterized protein</fullName>
    </submittedName>
</protein>
<gene>
    <name evidence="1" type="ORF">HPB47_007105</name>
</gene>
<reference evidence="1 2" key="1">
    <citation type="journal article" date="2020" name="Cell">
        <title>Large-Scale Comparative Analyses of Tick Genomes Elucidate Their Genetic Diversity and Vector Capacities.</title>
        <authorList>
            <consortium name="Tick Genome and Microbiome Consortium (TIGMIC)"/>
            <person name="Jia N."/>
            <person name="Wang J."/>
            <person name="Shi W."/>
            <person name="Du L."/>
            <person name="Sun Y."/>
            <person name="Zhan W."/>
            <person name="Jiang J.F."/>
            <person name="Wang Q."/>
            <person name="Zhang B."/>
            <person name="Ji P."/>
            <person name="Bell-Sakyi L."/>
            <person name="Cui X.M."/>
            <person name="Yuan T.T."/>
            <person name="Jiang B.G."/>
            <person name="Yang W.F."/>
            <person name="Lam T.T."/>
            <person name="Chang Q.C."/>
            <person name="Ding S.J."/>
            <person name="Wang X.J."/>
            <person name="Zhu J.G."/>
            <person name="Ruan X.D."/>
            <person name="Zhao L."/>
            <person name="Wei J.T."/>
            <person name="Ye R.Z."/>
            <person name="Que T.C."/>
            <person name="Du C.H."/>
            <person name="Zhou Y.H."/>
            <person name="Cheng J.X."/>
            <person name="Dai P.F."/>
            <person name="Guo W.B."/>
            <person name="Han X.H."/>
            <person name="Huang E.J."/>
            <person name="Li L.F."/>
            <person name="Wei W."/>
            <person name="Gao Y.C."/>
            <person name="Liu J.Z."/>
            <person name="Shao H.Z."/>
            <person name="Wang X."/>
            <person name="Wang C.C."/>
            <person name="Yang T.C."/>
            <person name="Huo Q.B."/>
            <person name="Li W."/>
            <person name="Chen H.Y."/>
            <person name="Chen S.E."/>
            <person name="Zhou L.G."/>
            <person name="Ni X.B."/>
            <person name="Tian J.H."/>
            <person name="Sheng Y."/>
            <person name="Liu T."/>
            <person name="Pan Y.S."/>
            <person name="Xia L.Y."/>
            <person name="Li J."/>
            <person name="Zhao F."/>
            <person name="Cao W.C."/>
        </authorList>
    </citation>
    <scope>NUCLEOTIDE SEQUENCE [LARGE SCALE GENOMIC DNA]</scope>
    <source>
        <strain evidence="1">Iper-2018</strain>
    </source>
</reference>